<gene>
    <name evidence="2" type="ORF">HPC62_08255</name>
</gene>
<sequence>MENQNPPFAQPATLIEQSGDRPKSLKTNPFTTYRDPQTGRWIVVKPAG</sequence>
<reference evidence="2 3" key="1">
    <citation type="submission" date="2020-05" db="EMBL/GenBank/DDBJ databases">
        <title>Complete genome sequence of of a novel Thermoleptolyngbya strain isolated from hot springs of Ganzi, Sichuan China.</title>
        <authorList>
            <person name="Tang J."/>
            <person name="Daroch M."/>
            <person name="Li L."/>
            <person name="Waleron K."/>
            <person name="Waleron M."/>
            <person name="Waleron M."/>
        </authorList>
    </citation>
    <scope>NUCLEOTIDE SEQUENCE [LARGE SCALE GENOMIC DNA]</scope>
    <source>
        <strain evidence="2 3">PKUAC-SCTA183</strain>
    </source>
</reference>
<accession>A0A6M8B9K0</accession>
<keyword evidence="3" id="KW-1185">Reference proteome</keyword>
<evidence type="ECO:0000256" key="1">
    <source>
        <dbReference type="SAM" id="MobiDB-lite"/>
    </source>
</evidence>
<dbReference type="EMBL" id="CP053661">
    <property type="protein sequence ID" value="QKD80756.1"/>
    <property type="molecule type" value="Genomic_DNA"/>
</dbReference>
<dbReference type="RefSeq" id="WP_172353191.1">
    <property type="nucleotide sequence ID" value="NZ_CP053661.1"/>
</dbReference>
<evidence type="ECO:0000313" key="3">
    <source>
        <dbReference type="Proteomes" id="UP000505210"/>
    </source>
</evidence>
<protein>
    <submittedName>
        <fullName evidence="2">Uncharacterized protein</fullName>
    </submittedName>
</protein>
<dbReference type="KEGG" id="theu:HPC62_08255"/>
<dbReference type="Proteomes" id="UP000505210">
    <property type="component" value="Chromosome"/>
</dbReference>
<dbReference type="AlphaFoldDB" id="A0A6M8B9K0"/>
<feature type="compositionally biased region" description="Polar residues" evidence="1">
    <location>
        <begin position="25"/>
        <end position="34"/>
    </location>
</feature>
<name>A0A6M8B9K0_9CYAN</name>
<proteinExistence type="predicted"/>
<feature type="region of interest" description="Disordered" evidence="1">
    <location>
        <begin position="1"/>
        <end position="34"/>
    </location>
</feature>
<evidence type="ECO:0000313" key="2">
    <source>
        <dbReference type="EMBL" id="QKD80756.1"/>
    </source>
</evidence>
<organism evidence="2 3">
    <name type="scientific">Thermoleptolyngbya sichuanensis A183</name>
    <dbReference type="NCBI Taxonomy" id="2737172"/>
    <lineage>
        <taxon>Bacteria</taxon>
        <taxon>Bacillati</taxon>
        <taxon>Cyanobacteriota</taxon>
        <taxon>Cyanophyceae</taxon>
        <taxon>Oculatellales</taxon>
        <taxon>Oculatellaceae</taxon>
        <taxon>Thermoleptolyngbya</taxon>
        <taxon>Thermoleptolyngbya sichuanensis</taxon>
    </lineage>
</organism>